<evidence type="ECO:0000313" key="1">
    <source>
        <dbReference type="EMBL" id="APJ04642.1"/>
    </source>
</evidence>
<dbReference type="STRING" id="1915309.AXG55_12305"/>
<organism evidence="1 2">
    <name type="scientific">Silvanigrella aquatica</name>
    <dbReference type="NCBI Taxonomy" id="1915309"/>
    <lineage>
        <taxon>Bacteria</taxon>
        <taxon>Pseudomonadati</taxon>
        <taxon>Bdellovibrionota</taxon>
        <taxon>Oligoflexia</taxon>
        <taxon>Silvanigrellales</taxon>
        <taxon>Silvanigrellaceae</taxon>
        <taxon>Silvanigrella</taxon>
    </lineage>
</organism>
<dbReference type="OrthoDB" id="5296759at2"/>
<dbReference type="Proteomes" id="UP000184731">
    <property type="component" value="Chromosome"/>
</dbReference>
<sequence length="89" mass="9966">MVSSDSSSSFEYSLVVELFLELRGKGISLSAVDLDILNAWEESGIKPDFIVQTMLEYAEDCKIKSKTFPTTLLPLSKKVRSILIKTSEF</sequence>
<dbReference type="RefSeq" id="WP_148698397.1">
    <property type="nucleotide sequence ID" value="NZ_CP017834.1"/>
</dbReference>
<proteinExistence type="predicted"/>
<dbReference type="EMBL" id="CP017834">
    <property type="protein sequence ID" value="APJ04642.1"/>
    <property type="molecule type" value="Genomic_DNA"/>
</dbReference>
<dbReference type="KEGG" id="saqi:AXG55_12305"/>
<keyword evidence="2" id="KW-1185">Reference proteome</keyword>
<gene>
    <name evidence="1" type="ORF">AXG55_12305</name>
</gene>
<protein>
    <submittedName>
        <fullName evidence="1">Uncharacterized protein</fullName>
    </submittedName>
</protein>
<evidence type="ECO:0000313" key="2">
    <source>
        <dbReference type="Proteomes" id="UP000184731"/>
    </source>
</evidence>
<dbReference type="AlphaFoldDB" id="A0A1L4D377"/>
<name>A0A1L4D377_9BACT</name>
<accession>A0A1L4D377</accession>
<reference evidence="1 2" key="1">
    <citation type="submission" date="2016-10" db="EMBL/GenBank/DDBJ databases">
        <title>Silvanigrella aquatica sp. nov., isolated from a freshwater lake located in the Black Forest, Germany, description of Silvanigrellaceae fam. nov., Silvanigrellales ord. nov., reclassification of the order Bdellovibrionales in the class Oligoflexia, reclassification of the families Bacteriovoracaceae and Halobacteriovoraceae in the new order Bacteriovoracales ord. nov., and reclassification of the family Pseudobacteriovoracaceae in the order Oligoflexiales.</title>
        <authorList>
            <person name="Hahn M.W."/>
            <person name="Schmidt J."/>
            <person name="Koll U."/>
            <person name="Rohde M."/>
            <person name="Verbag S."/>
            <person name="Pitt A."/>
            <person name="Nakai R."/>
            <person name="Naganuma T."/>
            <person name="Lang E."/>
        </authorList>
    </citation>
    <scope>NUCLEOTIDE SEQUENCE [LARGE SCALE GENOMIC DNA]</scope>
    <source>
        <strain evidence="1 2">MWH-Nonnen-W8red</strain>
    </source>
</reference>